<evidence type="ECO:0008006" key="3">
    <source>
        <dbReference type="Google" id="ProtNLM"/>
    </source>
</evidence>
<reference evidence="1 2" key="1">
    <citation type="journal article" date="2022" name="Int. J. Syst. Evol. Microbiol.">
        <title>Neobacillus kokaensis sp. nov., isolated from soil.</title>
        <authorList>
            <person name="Yuki K."/>
            <person name="Matsubara H."/>
            <person name="Yamaguchi S."/>
        </authorList>
    </citation>
    <scope>NUCLEOTIDE SEQUENCE [LARGE SCALE GENOMIC DNA]</scope>
    <source>
        <strain evidence="1 2">LOB 377</strain>
    </source>
</reference>
<protein>
    <recommendedName>
        <fullName evidence="3">HNH endonuclease</fullName>
    </recommendedName>
</protein>
<organism evidence="1 2">
    <name type="scientific">Neobacillus kokaensis</name>
    <dbReference type="NCBI Taxonomy" id="2759023"/>
    <lineage>
        <taxon>Bacteria</taxon>
        <taxon>Bacillati</taxon>
        <taxon>Bacillota</taxon>
        <taxon>Bacilli</taxon>
        <taxon>Bacillales</taxon>
        <taxon>Bacillaceae</taxon>
        <taxon>Neobacillus</taxon>
    </lineage>
</organism>
<sequence length="266" mass="30424">MVSGFLRTLTALVIFTMVISVHSNLTFAVPDNSYQVEDNTYENYDQDEMVDEESEQDEGYTEEDIQELVDSGVEVETWADSYSEVKPDIIPREQFESDEEYDEYLQLIGEDGIRTRSWVKIAQLTIKRISDKLHVKQSLKTDYKFIPIRNQHLAGKKHSVTGIPFDNNGFPLFKSKANFTIPDSLLKSSNTAQFNNLNAQLKLKTQLDVNFKYSFNATQRAEIANGLTPTGYVWHHHQKTGYFQLVDKTIHEKTGHTGGKSIWGSL</sequence>
<dbReference type="Pfam" id="PF12639">
    <property type="entry name" value="Colicin-DNase"/>
    <property type="match status" value="1"/>
</dbReference>
<name>A0ABQ3N880_9BACI</name>
<proteinExistence type="predicted"/>
<evidence type="ECO:0000313" key="1">
    <source>
        <dbReference type="EMBL" id="GHI00066.1"/>
    </source>
</evidence>
<evidence type="ECO:0000313" key="2">
    <source>
        <dbReference type="Proteomes" id="UP000637074"/>
    </source>
</evidence>
<dbReference type="EMBL" id="BNDS01000018">
    <property type="protein sequence ID" value="GHI00066.1"/>
    <property type="molecule type" value="Genomic_DNA"/>
</dbReference>
<comment type="caution">
    <text evidence="1">The sequence shown here is derived from an EMBL/GenBank/DDBJ whole genome shotgun (WGS) entry which is preliminary data.</text>
</comment>
<dbReference type="RefSeq" id="WP_191275191.1">
    <property type="nucleotide sequence ID" value="NZ_BNDS01000018.1"/>
</dbReference>
<gene>
    <name evidence="1" type="ORF">AM1BK_36080</name>
</gene>
<accession>A0ABQ3N880</accession>
<keyword evidence="2" id="KW-1185">Reference proteome</keyword>
<dbReference type="Proteomes" id="UP000637074">
    <property type="component" value="Unassembled WGS sequence"/>
</dbReference>